<dbReference type="AlphaFoldDB" id="A0A3S8RB56"/>
<name>A0A3S8RB56_9FLAO</name>
<dbReference type="Proteomes" id="UP000274593">
    <property type="component" value="Chromosome"/>
</dbReference>
<reference evidence="2 3" key="1">
    <citation type="submission" date="2018-09" db="EMBL/GenBank/DDBJ databases">
        <title>Insights into the microbiota of Asian seabass (Lates calcarifer) with tenacibaculosis symptoms and description of sp. nov. Tenacibaculum singaporense.</title>
        <authorList>
            <person name="Miyake S."/>
            <person name="Soh M."/>
            <person name="Azman M.N."/>
            <person name="Ngoh S.Y."/>
            <person name="Orban L."/>
        </authorList>
    </citation>
    <scope>NUCLEOTIDE SEQUENCE [LARGE SCALE GENOMIC DNA]</scope>
    <source>
        <strain evidence="2 3">DSM 106434</strain>
    </source>
</reference>
<keyword evidence="1" id="KW-1133">Transmembrane helix</keyword>
<evidence type="ECO:0000313" key="2">
    <source>
        <dbReference type="EMBL" id="AZJ36987.1"/>
    </source>
</evidence>
<feature type="transmembrane region" description="Helical" evidence="1">
    <location>
        <begin position="91"/>
        <end position="111"/>
    </location>
</feature>
<feature type="transmembrane region" description="Helical" evidence="1">
    <location>
        <begin position="190"/>
        <end position="211"/>
    </location>
</feature>
<sequence length="231" mass="27319">MKLTDQHIEQLYKFTRQHFVEHYDVQTELVDHLANDIEQIWMENPTLTFEQARDKSFKKFGIFGFMDVVEEKQKQLGKKYRTILWKHTKEWFRLPKIILTASVFLFFYYFIQIPIGTYVIGASLFLFAILDIYLVTKLKKDFNTRAKENNKKWMLEEMIFNVASFGGVMVASNLPQLFNYAKNIPSNLGALLISFLLTIAIIYSYVTLFVIPKKAEKLLEEHYPEYKLANN</sequence>
<gene>
    <name evidence="2" type="ORF">D6T69_03295</name>
</gene>
<keyword evidence="3" id="KW-1185">Reference proteome</keyword>
<dbReference type="RefSeq" id="WP_125066438.1">
    <property type="nucleotide sequence ID" value="NZ_CP032548.1"/>
</dbReference>
<organism evidence="2 3">
    <name type="scientific">Tenacibaculum singaporense</name>
    <dbReference type="NCBI Taxonomy" id="2358479"/>
    <lineage>
        <taxon>Bacteria</taxon>
        <taxon>Pseudomonadati</taxon>
        <taxon>Bacteroidota</taxon>
        <taxon>Flavobacteriia</taxon>
        <taxon>Flavobacteriales</taxon>
        <taxon>Flavobacteriaceae</taxon>
        <taxon>Tenacibaculum</taxon>
    </lineage>
</organism>
<feature type="transmembrane region" description="Helical" evidence="1">
    <location>
        <begin position="117"/>
        <end position="136"/>
    </location>
</feature>
<keyword evidence="1" id="KW-0812">Transmembrane</keyword>
<dbReference type="KEGG" id="tsig:D6T69_03295"/>
<proteinExistence type="predicted"/>
<accession>A0A3S8RB56</accession>
<evidence type="ECO:0000313" key="3">
    <source>
        <dbReference type="Proteomes" id="UP000274593"/>
    </source>
</evidence>
<feature type="transmembrane region" description="Helical" evidence="1">
    <location>
        <begin position="157"/>
        <end position="178"/>
    </location>
</feature>
<evidence type="ECO:0000256" key="1">
    <source>
        <dbReference type="SAM" id="Phobius"/>
    </source>
</evidence>
<dbReference type="EMBL" id="CP032548">
    <property type="protein sequence ID" value="AZJ36987.1"/>
    <property type="molecule type" value="Genomic_DNA"/>
</dbReference>
<protein>
    <submittedName>
        <fullName evidence="2">Uncharacterized protein</fullName>
    </submittedName>
</protein>
<keyword evidence="1" id="KW-0472">Membrane</keyword>